<evidence type="ECO:0000313" key="3">
    <source>
        <dbReference type="Proteomes" id="UP000054995"/>
    </source>
</evidence>
<name>A0A0V1FH47_TRIPS</name>
<dbReference type="Proteomes" id="UP000054995">
    <property type="component" value="Unassembled WGS sequence"/>
</dbReference>
<accession>A0A0V1FH47</accession>
<proteinExistence type="predicted"/>
<evidence type="ECO:0000256" key="1">
    <source>
        <dbReference type="SAM" id="SignalP"/>
    </source>
</evidence>
<evidence type="ECO:0008006" key="4">
    <source>
        <dbReference type="Google" id="ProtNLM"/>
    </source>
</evidence>
<dbReference type="EMBL" id="JYDT01000097">
    <property type="protein sequence ID" value="KRY85137.1"/>
    <property type="molecule type" value="Genomic_DNA"/>
</dbReference>
<feature type="chain" id="PRO_5012678282" description="MULE transposase domain-containing protein" evidence="1">
    <location>
        <begin position="16"/>
        <end position="297"/>
    </location>
</feature>
<dbReference type="AlphaFoldDB" id="A0A0V1FH47"/>
<reference evidence="2 3" key="1">
    <citation type="submission" date="2015-01" db="EMBL/GenBank/DDBJ databases">
        <title>Evolution of Trichinella species and genotypes.</title>
        <authorList>
            <person name="Korhonen P.K."/>
            <person name="Edoardo P."/>
            <person name="Giuseppe L.R."/>
            <person name="Gasser R.B."/>
        </authorList>
    </citation>
    <scope>NUCLEOTIDE SEQUENCE [LARGE SCALE GENOMIC DNA]</scope>
    <source>
        <strain evidence="2">ISS470</strain>
    </source>
</reference>
<organism evidence="2 3">
    <name type="scientific">Trichinella pseudospiralis</name>
    <name type="common">Parasitic roundworm</name>
    <dbReference type="NCBI Taxonomy" id="6337"/>
    <lineage>
        <taxon>Eukaryota</taxon>
        <taxon>Metazoa</taxon>
        <taxon>Ecdysozoa</taxon>
        <taxon>Nematoda</taxon>
        <taxon>Enoplea</taxon>
        <taxon>Dorylaimia</taxon>
        <taxon>Trichinellida</taxon>
        <taxon>Trichinellidae</taxon>
        <taxon>Trichinella</taxon>
    </lineage>
</organism>
<protein>
    <recommendedName>
        <fullName evidence="4">MULE transposase domain-containing protein</fullName>
    </recommendedName>
</protein>
<evidence type="ECO:0000313" key="2">
    <source>
        <dbReference type="EMBL" id="KRY85137.1"/>
    </source>
</evidence>
<comment type="caution">
    <text evidence="2">The sequence shown here is derived from an EMBL/GenBank/DDBJ whole genome shotgun (WGS) entry which is preliminary data.</text>
</comment>
<gene>
    <name evidence="2" type="ORF">T4D_11353</name>
</gene>
<keyword evidence="1" id="KW-0732">Signal</keyword>
<keyword evidence="3" id="KW-1185">Reference proteome</keyword>
<feature type="signal peptide" evidence="1">
    <location>
        <begin position="1"/>
        <end position="15"/>
    </location>
</feature>
<dbReference type="OrthoDB" id="5919766at2759"/>
<sequence>MKFKTLKFIFGSVLCVTELFESLSNLFLIMADASEPRLVPNCCGGMFLGRVQIQSRQGRELRYTGKQRNLLKSAKLDKKAAVMLCGHCNLDVTSEFKQNDYIESCSKTKRGRSKTHPSLIYDKEASAAFAQPSTYGCFSLFKWVKSTMYSHRAKRYPKLPKYRRDLQTSVPFRTTKAAGEFLLWQTASRRILVFAVGSNIRLLAAMRTWGIGHAGMDGTFKLATQCYRQLFTIHNFVADKLVPVVYCLCKAAVLAVNLQPQTIICDFETALIPAIQGYFLNKRLHGCYFQQFSILTA</sequence>